<evidence type="ECO:0000313" key="11">
    <source>
        <dbReference type="EMBL" id="KAK4416350.1"/>
    </source>
</evidence>
<dbReference type="AlphaFoldDB" id="A0AAE1XQU1"/>
<reference evidence="11" key="1">
    <citation type="submission" date="2020-06" db="EMBL/GenBank/DDBJ databases">
        <authorList>
            <person name="Li T."/>
            <person name="Hu X."/>
            <person name="Zhang T."/>
            <person name="Song X."/>
            <person name="Zhang H."/>
            <person name="Dai N."/>
            <person name="Sheng W."/>
            <person name="Hou X."/>
            <person name="Wei L."/>
        </authorList>
    </citation>
    <scope>NUCLEOTIDE SEQUENCE</scope>
    <source>
        <strain evidence="11">3651</strain>
        <tissue evidence="11">Leaf</tissue>
    </source>
</reference>
<evidence type="ECO:0000256" key="7">
    <source>
        <dbReference type="ARBA" id="ARBA00022989"/>
    </source>
</evidence>
<dbReference type="Pfam" id="PF05637">
    <property type="entry name" value="Glyco_transf_34"/>
    <property type="match status" value="1"/>
</dbReference>
<evidence type="ECO:0000256" key="10">
    <source>
        <dbReference type="ARBA" id="ARBA00023180"/>
    </source>
</evidence>
<dbReference type="PANTHER" id="PTHR31311">
    <property type="entry name" value="XYLOGLUCAN 6-XYLOSYLTRANSFERASE 5-RELATED-RELATED"/>
    <property type="match status" value="1"/>
</dbReference>
<dbReference type="GO" id="GO:0008378">
    <property type="term" value="F:galactosyltransferase activity"/>
    <property type="evidence" value="ECO:0007669"/>
    <property type="project" value="TreeGrafter"/>
</dbReference>
<name>A0AAE1XQU1_9LAMI</name>
<evidence type="ECO:0000256" key="5">
    <source>
        <dbReference type="ARBA" id="ARBA00022692"/>
    </source>
</evidence>
<evidence type="ECO:0000256" key="6">
    <source>
        <dbReference type="ARBA" id="ARBA00022968"/>
    </source>
</evidence>
<organism evidence="11 12">
    <name type="scientific">Sesamum alatum</name>
    <dbReference type="NCBI Taxonomy" id="300844"/>
    <lineage>
        <taxon>Eukaryota</taxon>
        <taxon>Viridiplantae</taxon>
        <taxon>Streptophyta</taxon>
        <taxon>Embryophyta</taxon>
        <taxon>Tracheophyta</taxon>
        <taxon>Spermatophyta</taxon>
        <taxon>Magnoliopsida</taxon>
        <taxon>eudicotyledons</taxon>
        <taxon>Gunneridae</taxon>
        <taxon>Pentapetalae</taxon>
        <taxon>asterids</taxon>
        <taxon>lamiids</taxon>
        <taxon>Lamiales</taxon>
        <taxon>Pedaliaceae</taxon>
        <taxon>Sesamum</taxon>
    </lineage>
</organism>
<keyword evidence="4" id="KW-0808">Transferase</keyword>
<evidence type="ECO:0000256" key="8">
    <source>
        <dbReference type="ARBA" id="ARBA00023034"/>
    </source>
</evidence>
<keyword evidence="8" id="KW-0333">Golgi apparatus</keyword>
<dbReference type="Gene3D" id="3.90.550.10">
    <property type="entry name" value="Spore Coat Polysaccharide Biosynthesis Protein SpsA, Chain A"/>
    <property type="match status" value="1"/>
</dbReference>
<proteinExistence type="inferred from homology"/>
<dbReference type="GO" id="GO:0005768">
    <property type="term" value="C:endosome"/>
    <property type="evidence" value="ECO:0007669"/>
    <property type="project" value="TreeGrafter"/>
</dbReference>
<gene>
    <name evidence="11" type="ORF">Salat_2460500</name>
</gene>
<keyword evidence="7" id="KW-1133">Transmembrane helix</keyword>
<evidence type="ECO:0000313" key="12">
    <source>
        <dbReference type="Proteomes" id="UP001293254"/>
    </source>
</evidence>
<dbReference type="InterPro" id="IPR008630">
    <property type="entry name" value="Glyco_trans_34"/>
</dbReference>
<keyword evidence="10" id="KW-0325">Glycoprotein</keyword>
<comment type="caution">
    <text evidence="11">The sequence shown here is derived from an EMBL/GenBank/DDBJ whole genome shotgun (WGS) entry which is preliminary data.</text>
</comment>
<evidence type="ECO:0000256" key="2">
    <source>
        <dbReference type="ARBA" id="ARBA00005664"/>
    </source>
</evidence>
<evidence type="ECO:0000256" key="3">
    <source>
        <dbReference type="ARBA" id="ARBA00022676"/>
    </source>
</evidence>
<dbReference type="GO" id="GO:0000139">
    <property type="term" value="C:Golgi membrane"/>
    <property type="evidence" value="ECO:0007669"/>
    <property type="project" value="UniProtKB-SubCell"/>
</dbReference>
<dbReference type="GO" id="GO:0005802">
    <property type="term" value="C:trans-Golgi network"/>
    <property type="evidence" value="ECO:0007669"/>
    <property type="project" value="TreeGrafter"/>
</dbReference>
<comment type="similarity">
    <text evidence="2">Belongs to the glycosyltransferase 34 family.</text>
</comment>
<evidence type="ECO:0000256" key="9">
    <source>
        <dbReference type="ARBA" id="ARBA00023136"/>
    </source>
</evidence>
<keyword evidence="3" id="KW-0328">Glycosyltransferase</keyword>
<evidence type="ECO:0000256" key="1">
    <source>
        <dbReference type="ARBA" id="ARBA00004323"/>
    </source>
</evidence>
<keyword evidence="6" id="KW-0735">Signal-anchor</keyword>
<keyword evidence="12" id="KW-1185">Reference proteome</keyword>
<dbReference type="Proteomes" id="UP001293254">
    <property type="component" value="Unassembled WGS sequence"/>
</dbReference>
<sequence>MAKTSTSARDRSLCIAAAGTALLFCALWVFTDPLPSFSTLLSKPNIKECLQGGRPLNMSQEPLRKTFYDDPEIHYTIDKPVIDWDEKRSEWLKHYTTMFSRNRVLVVTGSQPSPCKNPSGDHLLLRCFKNKVDYSRIHGYDIFYNNALLDPKMRSFWAKIPIIRAAMLAHPEAEWIFWVDSDAIFTDMEFKIPLERYKDHNLVVHGWPNLIYEKKSWVAVNAGVFLLRNCQWSMDFLDVWASMGPKSPDYPKWGRILRSTLKDKLFPESDDQSALIYLLLKGSRKWGDMIYVENEYSLHGYWLAIVNKFDRIAKKYVEVEKRVPRLRRRHAEAVRESYAAELERRLAAEGGERHDSGWRRPFITHFTGCQPCSGEHNPAYEGDSCWVGMERALSFADNQVLRSYGFVHPDIANGSYVRPLPFDYPGDESNGFS</sequence>
<reference evidence="11" key="2">
    <citation type="journal article" date="2024" name="Plant">
        <title>Genomic evolution and insights into agronomic trait innovations of Sesamum species.</title>
        <authorList>
            <person name="Miao H."/>
            <person name="Wang L."/>
            <person name="Qu L."/>
            <person name="Liu H."/>
            <person name="Sun Y."/>
            <person name="Le M."/>
            <person name="Wang Q."/>
            <person name="Wei S."/>
            <person name="Zheng Y."/>
            <person name="Lin W."/>
            <person name="Duan Y."/>
            <person name="Cao H."/>
            <person name="Xiong S."/>
            <person name="Wang X."/>
            <person name="Wei L."/>
            <person name="Li C."/>
            <person name="Ma Q."/>
            <person name="Ju M."/>
            <person name="Zhao R."/>
            <person name="Li G."/>
            <person name="Mu C."/>
            <person name="Tian Q."/>
            <person name="Mei H."/>
            <person name="Zhang T."/>
            <person name="Gao T."/>
            <person name="Zhang H."/>
        </authorList>
    </citation>
    <scope>NUCLEOTIDE SEQUENCE</scope>
    <source>
        <strain evidence="11">3651</strain>
    </source>
</reference>
<dbReference type="FunFam" id="3.90.550.10:FF:000127">
    <property type="entry name" value="Probable glycosyltransferase 7"/>
    <property type="match status" value="1"/>
</dbReference>
<keyword evidence="9" id="KW-0472">Membrane</keyword>
<evidence type="ECO:0000256" key="4">
    <source>
        <dbReference type="ARBA" id="ARBA00022679"/>
    </source>
</evidence>
<dbReference type="EMBL" id="JACGWO010000010">
    <property type="protein sequence ID" value="KAK4416350.1"/>
    <property type="molecule type" value="Genomic_DNA"/>
</dbReference>
<protein>
    <submittedName>
        <fullName evidence="11">Glycosyltransferase 6</fullName>
    </submittedName>
</protein>
<keyword evidence="5" id="KW-0812">Transmembrane</keyword>
<accession>A0AAE1XQU1</accession>
<dbReference type="InterPro" id="IPR029044">
    <property type="entry name" value="Nucleotide-diphossugar_trans"/>
</dbReference>
<dbReference type="PANTHER" id="PTHR31311:SF3">
    <property type="entry name" value="GLYCOSYLTRANSFERASE 7-RELATED"/>
    <property type="match status" value="1"/>
</dbReference>
<comment type="subcellular location">
    <subcellularLocation>
        <location evidence="1">Golgi apparatus membrane</location>
        <topology evidence="1">Single-pass type II membrane protein</topology>
    </subcellularLocation>
</comment>